<dbReference type="RefSeq" id="WP_183979450.1">
    <property type="nucleotide sequence ID" value="NZ_JACIBY010000019.1"/>
</dbReference>
<proteinExistence type="predicted"/>
<evidence type="ECO:0008006" key="3">
    <source>
        <dbReference type="Google" id="ProtNLM"/>
    </source>
</evidence>
<reference evidence="1 2" key="1">
    <citation type="submission" date="2020-08" db="EMBL/GenBank/DDBJ databases">
        <title>Genomic Encyclopedia of Type Strains, Phase IV (KMG-IV): sequencing the most valuable type-strain genomes for metagenomic binning, comparative biology and taxonomic classification.</title>
        <authorList>
            <person name="Goeker M."/>
        </authorList>
    </citation>
    <scope>NUCLEOTIDE SEQUENCE [LARGE SCALE GENOMIC DNA]</scope>
    <source>
        <strain evidence="1 2">DSM 17976</strain>
    </source>
</reference>
<comment type="caution">
    <text evidence="1">The sequence shown here is derived from an EMBL/GenBank/DDBJ whole genome shotgun (WGS) entry which is preliminary data.</text>
</comment>
<keyword evidence="2" id="KW-1185">Reference proteome</keyword>
<accession>A0A7W6ETB2</accession>
<gene>
    <name evidence="1" type="ORF">FHS57_005679</name>
</gene>
<dbReference type="AlphaFoldDB" id="A0A7W6ETB2"/>
<dbReference type="EMBL" id="JACIBY010000019">
    <property type="protein sequence ID" value="MBB3841650.1"/>
    <property type="molecule type" value="Genomic_DNA"/>
</dbReference>
<sequence>MEELILKYNLLDTFGQQELMDFLEFLVQKKQKKMSVDASTYKQQLLQVSTWSEDDLAELQAYPSKFNFEGSEW</sequence>
<protein>
    <recommendedName>
        <fullName evidence="3">DUF2281 domain-containing protein</fullName>
    </recommendedName>
</protein>
<evidence type="ECO:0000313" key="1">
    <source>
        <dbReference type="EMBL" id="MBB3841650.1"/>
    </source>
</evidence>
<name>A0A7W6ETB2_9BACT</name>
<evidence type="ECO:0000313" key="2">
    <source>
        <dbReference type="Proteomes" id="UP000541352"/>
    </source>
</evidence>
<dbReference type="Proteomes" id="UP000541352">
    <property type="component" value="Unassembled WGS sequence"/>
</dbReference>
<organism evidence="1 2">
    <name type="scientific">Runella defluvii</name>
    <dbReference type="NCBI Taxonomy" id="370973"/>
    <lineage>
        <taxon>Bacteria</taxon>
        <taxon>Pseudomonadati</taxon>
        <taxon>Bacteroidota</taxon>
        <taxon>Cytophagia</taxon>
        <taxon>Cytophagales</taxon>
        <taxon>Spirosomataceae</taxon>
        <taxon>Runella</taxon>
    </lineage>
</organism>